<dbReference type="SUPFAM" id="SSF50346">
    <property type="entry name" value="PRC-barrel domain"/>
    <property type="match status" value="1"/>
</dbReference>
<evidence type="ECO:0000313" key="2">
    <source>
        <dbReference type="EMBL" id="GIJ01953.1"/>
    </source>
</evidence>
<keyword evidence="3" id="KW-1185">Reference proteome</keyword>
<dbReference type="EMBL" id="BOOY01000007">
    <property type="protein sequence ID" value="GIJ01953.1"/>
    <property type="molecule type" value="Genomic_DNA"/>
</dbReference>
<protein>
    <submittedName>
        <fullName evidence="2">Uncharacterized protein</fullName>
    </submittedName>
</protein>
<sequence>MQPFDDRSALGSGYDAVTPGADRSAGPSDGPGFSAAESDRGELDLSGYAAEASDGGVGTVEGAAPGGGYLVDTGPWILGRTVRVPADAVGRVDHTARVVHIGLTRDEVKDLG</sequence>
<dbReference type="RefSeq" id="WP_203937279.1">
    <property type="nucleotide sequence ID" value="NZ_BAAAGJ010000005.1"/>
</dbReference>
<evidence type="ECO:0000313" key="3">
    <source>
        <dbReference type="Proteomes" id="UP000652013"/>
    </source>
</evidence>
<gene>
    <name evidence="2" type="ORF">Sya03_13050</name>
</gene>
<dbReference type="AlphaFoldDB" id="A0A8J3Y563"/>
<organism evidence="2 3">
    <name type="scientific">Spirilliplanes yamanashiensis</name>
    <dbReference type="NCBI Taxonomy" id="42233"/>
    <lineage>
        <taxon>Bacteria</taxon>
        <taxon>Bacillati</taxon>
        <taxon>Actinomycetota</taxon>
        <taxon>Actinomycetes</taxon>
        <taxon>Micromonosporales</taxon>
        <taxon>Micromonosporaceae</taxon>
        <taxon>Spirilliplanes</taxon>
    </lineage>
</organism>
<comment type="caution">
    <text evidence="2">The sequence shown here is derived from an EMBL/GenBank/DDBJ whole genome shotgun (WGS) entry which is preliminary data.</text>
</comment>
<evidence type="ECO:0000256" key="1">
    <source>
        <dbReference type="SAM" id="MobiDB-lite"/>
    </source>
</evidence>
<dbReference type="Proteomes" id="UP000652013">
    <property type="component" value="Unassembled WGS sequence"/>
</dbReference>
<feature type="region of interest" description="Disordered" evidence="1">
    <location>
        <begin position="1"/>
        <end position="55"/>
    </location>
</feature>
<dbReference type="InterPro" id="IPR011033">
    <property type="entry name" value="PRC_barrel-like_sf"/>
</dbReference>
<proteinExistence type="predicted"/>
<reference evidence="2" key="1">
    <citation type="submission" date="2021-01" db="EMBL/GenBank/DDBJ databases">
        <title>Whole genome shotgun sequence of Spirilliplanes yamanashiensis NBRC 15828.</title>
        <authorList>
            <person name="Komaki H."/>
            <person name="Tamura T."/>
        </authorList>
    </citation>
    <scope>NUCLEOTIDE SEQUENCE</scope>
    <source>
        <strain evidence="2">NBRC 15828</strain>
    </source>
</reference>
<accession>A0A8J3Y563</accession>
<name>A0A8J3Y563_9ACTN</name>